<proteinExistence type="predicted"/>
<keyword evidence="8" id="KW-1185">Reference proteome</keyword>
<dbReference type="eggNOG" id="COG2244">
    <property type="taxonomic scope" value="Bacteria"/>
</dbReference>
<reference evidence="7 8" key="1">
    <citation type="journal article" date="2012" name="J. Bacteriol.">
        <title>Genome Sequence of Oceanibaculum indicum Type Strain P24.</title>
        <authorList>
            <person name="Lai Q."/>
            <person name="Shao Z."/>
        </authorList>
    </citation>
    <scope>NUCLEOTIDE SEQUENCE [LARGE SCALE GENOMIC DNA]</scope>
    <source>
        <strain evidence="7 8">P24</strain>
    </source>
</reference>
<dbReference type="Pfam" id="PF01554">
    <property type="entry name" value="MatE"/>
    <property type="match status" value="1"/>
</dbReference>
<feature type="transmembrane region" description="Helical" evidence="6">
    <location>
        <begin position="135"/>
        <end position="158"/>
    </location>
</feature>
<dbReference type="EMBL" id="AMRL01000005">
    <property type="protein sequence ID" value="EKE77330.1"/>
    <property type="molecule type" value="Genomic_DNA"/>
</dbReference>
<sequence>MMPANFSSLITTLRGGALWRYAAGLGVRGVETIGKLGLYVAVGARLGAHDAGLFFLCLTWIGIVSTVARLGFDRAMTRHIAAELAVGNGRAARAALVQGLALTALASVAAALLTVLVAELAAVRLFGFPDLAWPLYLSALVLVPQTLAFSLGAALAGFGRGVAAQVVQNALWPVLTLAALLALPIAVEGVIVALGAALAASCLLGGAILLRERDRLRTIPAQPAAEALPSLWATARPLLVVEITQVGLSGLPVFVLGMVADAATVGAFSIASRISMLIWVIIISIGTLAAPRYAALYRLGDSDGLRAYNRLVQRGAALVAVPATLVMLAVPEFLLGLISADFRVAALALQILALGQMANGLFSCQDILLAMAGKGDVLWRLNLLQLAVGLVLCGVLVPAFGLTGAALAASLTVLQGALGTHWAARRHVLSIGRN</sequence>
<protein>
    <submittedName>
        <fullName evidence="7">Uncharacterized protein</fullName>
    </submittedName>
</protein>
<feature type="transmembrane region" description="Helical" evidence="6">
    <location>
        <begin position="246"/>
        <end position="270"/>
    </location>
</feature>
<name>K2KJ58_9PROT</name>
<keyword evidence="4 6" id="KW-1133">Transmembrane helix</keyword>
<comment type="caution">
    <text evidence="7">The sequence shown here is derived from an EMBL/GenBank/DDBJ whole genome shotgun (WGS) entry which is preliminary data.</text>
</comment>
<dbReference type="GO" id="GO:0005886">
    <property type="term" value="C:plasma membrane"/>
    <property type="evidence" value="ECO:0007669"/>
    <property type="project" value="UniProtKB-SubCell"/>
</dbReference>
<comment type="subcellular location">
    <subcellularLocation>
        <location evidence="1">Cell membrane</location>
        <topology evidence="1">Multi-pass membrane protein</topology>
    </subcellularLocation>
</comment>
<evidence type="ECO:0000256" key="6">
    <source>
        <dbReference type="SAM" id="Phobius"/>
    </source>
</evidence>
<feature type="transmembrane region" description="Helical" evidence="6">
    <location>
        <begin position="383"/>
        <end position="400"/>
    </location>
</feature>
<dbReference type="STRING" id="1207063.P24_06097"/>
<evidence type="ECO:0000256" key="1">
    <source>
        <dbReference type="ARBA" id="ARBA00004651"/>
    </source>
</evidence>
<dbReference type="InterPro" id="IPR002528">
    <property type="entry name" value="MATE_fam"/>
</dbReference>
<dbReference type="PANTHER" id="PTHR30250">
    <property type="entry name" value="PST FAMILY PREDICTED COLANIC ACID TRANSPORTER"/>
    <property type="match status" value="1"/>
</dbReference>
<dbReference type="RefSeq" id="WP_008943831.1">
    <property type="nucleotide sequence ID" value="NZ_AMRL01000005.1"/>
</dbReference>
<feature type="transmembrane region" description="Helical" evidence="6">
    <location>
        <begin position="100"/>
        <end position="123"/>
    </location>
</feature>
<feature type="transmembrane region" description="Helical" evidence="6">
    <location>
        <begin position="51"/>
        <end position="72"/>
    </location>
</feature>
<feature type="transmembrane region" description="Helical" evidence="6">
    <location>
        <begin position="170"/>
        <end position="187"/>
    </location>
</feature>
<dbReference type="PANTHER" id="PTHR30250:SF26">
    <property type="entry name" value="PSMA PROTEIN"/>
    <property type="match status" value="1"/>
</dbReference>
<dbReference type="GO" id="GO:0042910">
    <property type="term" value="F:xenobiotic transmembrane transporter activity"/>
    <property type="evidence" value="ECO:0007669"/>
    <property type="project" value="InterPro"/>
</dbReference>
<dbReference type="InterPro" id="IPR050833">
    <property type="entry name" value="Poly_Biosynth_Transport"/>
</dbReference>
<evidence type="ECO:0000256" key="4">
    <source>
        <dbReference type="ARBA" id="ARBA00022989"/>
    </source>
</evidence>
<organism evidence="7 8">
    <name type="scientific">Oceanibaculum indicum P24</name>
    <dbReference type="NCBI Taxonomy" id="1207063"/>
    <lineage>
        <taxon>Bacteria</taxon>
        <taxon>Pseudomonadati</taxon>
        <taxon>Pseudomonadota</taxon>
        <taxon>Alphaproteobacteria</taxon>
        <taxon>Rhodospirillales</taxon>
        <taxon>Oceanibaculaceae</taxon>
        <taxon>Oceanibaculum</taxon>
    </lineage>
</organism>
<feature type="transmembrane region" description="Helical" evidence="6">
    <location>
        <begin position="276"/>
        <end position="295"/>
    </location>
</feature>
<evidence type="ECO:0000313" key="7">
    <source>
        <dbReference type="EMBL" id="EKE77330.1"/>
    </source>
</evidence>
<dbReference type="AlphaFoldDB" id="K2KJ58"/>
<gene>
    <name evidence="7" type="ORF">P24_06097</name>
</gene>
<evidence type="ECO:0000256" key="5">
    <source>
        <dbReference type="ARBA" id="ARBA00023136"/>
    </source>
</evidence>
<feature type="transmembrane region" description="Helical" evidence="6">
    <location>
        <begin position="193"/>
        <end position="210"/>
    </location>
</feature>
<evidence type="ECO:0000313" key="8">
    <source>
        <dbReference type="Proteomes" id="UP000006746"/>
    </source>
</evidence>
<dbReference type="GO" id="GO:0015297">
    <property type="term" value="F:antiporter activity"/>
    <property type="evidence" value="ECO:0007669"/>
    <property type="project" value="InterPro"/>
</dbReference>
<keyword evidence="5 6" id="KW-0472">Membrane</keyword>
<dbReference type="Proteomes" id="UP000006746">
    <property type="component" value="Unassembled WGS sequence"/>
</dbReference>
<keyword evidence="3 6" id="KW-0812">Transmembrane</keyword>
<feature type="transmembrane region" description="Helical" evidence="6">
    <location>
        <begin position="406"/>
        <end position="424"/>
    </location>
</feature>
<evidence type="ECO:0000256" key="2">
    <source>
        <dbReference type="ARBA" id="ARBA00022475"/>
    </source>
</evidence>
<evidence type="ECO:0000256" key="3">
    <source>
        <dbReference type="ARBA" id="ARBA00022692"/>
    </source>
</evidence>
<feature type="transmembrane region" description="Helical" evidence="6">
    <location>
        <begin position="316"/>
        <end position="338"/>
    </location>
</feature>
<keyword evidence="2" id="KW-1003">Cell membrane</keyword>
<dbReference type="PATRIC" id="fig|1207063.3.peg.1234"/>
<accession>K2KJ58</accession>
<feature type="transmembrane region" description="Helical" evidence="6">
    <location>
        <begin position="344"/>
        <end position="362"/>
    </location>
</feature>